<evidence type="ECO:0008006" key="4">
    <source>
        <dbReference type="Google" id="ProtNLM"/>
    </source>
</evidence>
<reference evidence="2 3" key="1">
    <citation type="journal article" date="2013" name="J. Biotechnol.">
        <title>Genome sequence of Corynebacterium pseudotuberculosis biovar equi strain 258 and prediction of antigenic targets to improve biotechnological vaccine production.</title>
        <authorList>
            <person name="Soares S.C."/>
            <person name="Trost E."/>
            <person name="Ramos R.T."/>
            <person name="Carneiro A.R."/>
            <person name="Santos A.R."/>
            <person name="Pinto A.C."/>
            <person name="Barbosa E."/>
            <person name="Aburjaile F."/>
            <person name="Ali A."/>
            <person name="Diniz C.A."/>
            <person name="Hassan S.S."/>
            <person name="Fiaux K."/>
            <person name="Guimaraes L.C."/>
            <person name="Bakhtiar S.M."/>
            <person name="Pereira U."/>
            <person name="Almeida S.S."/>
            <person name="Abreu V.A."/>
            <person name="Rocha F.S."/>
            <person name="Dorella F.A."/>
            <person name="Miyoshi A."/>
            <person name="Silva A."/>
            <person name="Azevedo V."/>
            <person name="Tauch A."/>
        </authorList>
    </citation>
    <scope>NUCLEOTIDE SEQUENCE [LARGE SCALE GENOMIC DNA]</scope>
    <source>
        <strain evidence="2 3">258</strain>
    </source>
</reference>
<accession>A0AAU8Q748</accession>
<organism evidence="2 3">
    <name type="scientific">Corynebacterium pseudotuberculosis 258</name>
    <dbReference type="NCBI Taxonomy" id="1168865"/>
    <lineage>
        <taxon>Bacteria</taxon>
        <taxon>Bacillati</taxon>
        <taxon>Actinomycetota</taxon>
        <taxon>Actinomycetes</taxon>
        <taxon>Mycobacteriales</taxon>
        <taxon>Corynebacteriaceae</taxon>
        <taxon>Corynebacterium</taxon>
    </lineage>
</organism>
<proteinExistence type="predicted"/>
<evidence type="ECO:0000313" key="3">
    <source>
        <dbReference type="Proteomes" id="UP000006465"/>
    </source>
</evidence>
<feature type="compositionally biased region" description="Basic and acidic residues" evidence="1">
    <location>
        <begin position="528"/>
        <end position="540"/>
    </location>
</feature>
<evidence type="ECO:0000256" key="1">
    <source>
        <dbReference type="SAM" id="MobiDB-lite"/>
    </source>
</evidence>
<dbReference type="AlphaFoldDB" id="A0AAU8Q748"/>
<dbReference type="KEGG" id="coe:CP258_08245"/>
<dbReference type="Proteomes" id="UP000006465">
    <property type="component" value="Chromosome"/>
</dbReference>
<protein>
    <recommendedName>
        <fullName evidence="4">YcaO domain-containing protein</fullName>
    </recommendedName>
</protein>
<feature type="region of interest" description="Disordered" evidence="1">
    <location>
        <begin position="516"/>
        <end position="540"/>
    </location>
</feature>
<dbReference type="EMBL" id="CP003540">
    <property type="protein sequence ID" value="AFK17248.1"/>
    <property type="molecule type" value="Genomic_DNA"/>
</dbReference>
<gene>
    <name evidence="2" type="ORF">CP258_08245</name>
</gene>
<sequence>MARIVQSSPHPTSLLEAENSIAAQGWRPFLHSNVMFSETPTGVEFHNDFRRFSVDGPGAYKAFRAAAPLFEGDVPFSDALEYLSTAGAQTITLFESELHRHDMLTRLAPETPSVAQYKWGGPLDGILRLLANYTPTPIAVLERISHTPFVVHCDHEESAQLIKDSLEENGCSMVQCSGLSPDTSRMRPLLSLSWNEASYATAETKSETKADYATSIIVRRAGNGLVITSHTTEEAATAARVLEVLATEKESSEVPEALIRMAGIIAAFEAFKIVSRVMPATLTQAIVRIDLSTGEVSQHQLGRQHDHSDSPLFSLVDPLLGFAPKFLDDDLTQMPLRLSQVSVTGPDQRRWIITGWALDTLEAARERVVEEATARVLLSQRLSQTMPDVALKQPTGLPAPAAIGSSQAEAMKRALPRAAAYWAFQSAVQGSSAVVPFSASPEALACISDSQELYGAATSTFLELTPLWDCSVVVLQCDDPTLSVVAAGDSAEEAAVSAAYGHLALAQLHADKHCPPHDNWSHELPPLEPKESGLPDRDSEPVAELLTDPRLSAAGLTAVTLYPRRWLDAVPCTVNPAVNRPLIS</sequence>
<dbReference type="RefSeq" id="WP_014523540.1">
    <property type="nucleotide sequence ID" value="NC_017945.3"/>
</dbReference>
<name>A0AAU8Q748_CORPS</name>
<evidence type="ECO:0000313" key="2">
    <source>
        <dbReference type="EMBL" id="AFK17248.1"/>
    </source>
</evidence>